<dbReference type="Proteomes" id="UP001652623">
    <property type="component" value="Chromosome 12"/>
</dbReference>
<reference evidence="4" key="1">
    <citation type="submission" date="2025-08" db="UniProtKB">
        <authorList>
            <consortium name="RefSeq"/>
        </authorList>
    </citation>
    <scope>IDENTIFICATION</scope>
    <source>
        <tissue evidence="4">Seedling</tissue>
    </source>
</reference>
<dbReference type="RefSeq" id="XP_015895486.1">
    <property type="nucleotide sequence ID" value="XM_016040000.4"/>
</dbReference>
<evidence type="ECO:0000313" key="4">
    <source>
        <dbReference type="RefSeq" id="XP_015895486.1"/>
    </source>
</evidence>
<dbReference type="SUPFAM" id="SSF55961">
    <property type="entry name" value="Bet v1-like"/>
    <property type="match status" value="1"/>
</dbReference>
<dbReference type="InterPro" id="IPR023393">
    <property type="entry name" value="START-like_dom_sf"/>
</dbReference>
<organism evidence="3 4">
    <name type="scientific">Ziziphus jujuba</name>
    <name type="common">Chinese jujube</name>
    <name type="synonym">Ziziphus sativa</name>
    <dbReference type="NCBI Taxonomy" id="326968"/>
    <lineage>
        <taxon>Eukaryota</taxon>
        <taxon>Viridiplantae</taxon>
        <taxon>Streptophyta</taxon>
        <taxon>Embryophyta</taxon>
        <taxon>Tracheophyta</taxon>
        <taxon>Spermatophyta</taxon>
        <taxon>Magnoliopsida</taxon>
        <taxon>eudicotyledons</taxon>
        <taxon>Gunneridae</taxon>
        <taxon>Pentapetalae</taxon>
        <taxon>rosids</taxon>
        <taxon>fabids</taxon>
        <taxon>Rosales</taxon>
        <taxon>Rhamnaceae</taxon>
        <taxon>Paliureae</taxon>
        <taxon>Ziziphus</taxon>
    </lineage>
</organism>
<sequence>MALIGTLEKDIEVQTPADKLYTMFKSQCYHIPNISNNIHAIDVHEGDWEKGGSVKEWKYNIDGNVETFKEKVEVDEENKAVTFIAVGGHILDHYKNYKGTFKFTPKIEGGNNHLVKITLDYEKRKVDDPHPLDKYMEFLVSLVKEVDVHHVLQA</sequence>
<dbReference type="PANTHER" id="PTHR31338:SF16">
    <property type="entry name" value="POLYKETIDE CYCLASE_DEHYDRASE AND LIPID TRANSPORT SUPERFAMILY PROTEIN"/>
    <property type="match status" value="1"/>
</dbReference>
<comment type="similarity">
    <text evidence="1">Belongs to the MLP family.</text>
</comment>
<evidence type="ECO:0000259" key="2">
    <source>
        <dbReference type="SMART" id="SM01037"/>
    </source>
</evidence>
<dbReference type="InterPro" id="IPR052006">
    <property type="entry name" value="MLP-like"/>
</dbReference>
<dbReference type="KEGG" id="zju:107429331"/>
<evidence type="ECO:0000313" key="3">
    <source>
        <dbReference type="Proteomes" id="UP001652623"/>
    </source>
</evidence>
<proteinExistence type="inferred from homology"/>
<feature type="domain" description="Bet v I/Major latex protein" evidence="2">
    <location>
        <begin position="2"/>
        <end position="154"/>
    </location>
</feature>
<gene>
    <name evidence="4" type="primary">LOC107429331</name>
</gene>
<dbReference type="PANTHER" id="PTHR31338">
    <property type="entry name" value="POLYKETIDE CYCLASE/DEHYDRASE AND LIPID TRANSPORT SUPERFAMILY PROTEIN"/>
    <property type="match status" value="1"/>
</dbReference>
<dbReference type="Pfam" id="PF00407">
    <property type="entry name" value="Bet_v_1"/>
    <property type="match status" value="1"/>
</dbReference>
<dbReference type="InParanoid" id="A0A6P4B129"/>
<dbReference type="GO" id="GO:0006952">
    <property type="term" value="P:defense response"/>
    <property type="evidence" value="ECO:0007669"/>
    <property type="project" value="InterPro"/>
</dbReference>
<keyword evidence="3" id="KW-1185">Reference proteome</keyword>
<evidence type="ECO:0000256" key="1">
    <source>
        <dbReference type="ARBA" id="ARBA00038242"/>
    </source>
</evidence>
<dbReference type="Gene3D" id="3.30.530.20">
    <property type="match status" value="1"/>
</dbReference>
<protein>
    <submittedName>
        <fullName evidence="4">MLP-like protein 328</fullName>
    </submittedName>
</protein>
<dbReference type="InterPro" id="IPR000916">
    <property type="entry name" value="Bet_v_I/MLP"/>
</dbReference>
<dbReference type="GeneID" id="107429331"/>
<dbReference type="AlphaFoldDB" id="A0A6P4B129"/>
<dbReference type="FunCoup" id="A0A6P4B129">
    <property type="interactions" value="501"/>
</dbReference>
<dbReference type="SMART" id="SM01037">
    <property type="entry name" value="Bet_v_1"/>
    <property type="match status" value="1"/>
</dbReference>
<dbReference type="CDD" id="cd07816">
    <property type="entry name" value="Bet_v1-like"/>
    <property type="match status" value="1"/>
</dbReference>
<accession>A0A6P4B129</accession>
<name>A0A6P4B129_ZIZJJ</name>